<sequence>MTTVHLLLARMRLMAARAIGYGKPAPGGRFEAITPTVTDPVAWAELTNERRLRNSY</sequence>
<proteinExistence type="predicted"/>
<organism evidence="1 2">
    <name type="scientific">Virgisporangium aliadipatigenens</name>
    <dbReference type="NCBI Taxonomy" id="741659"/>
    <lineage>
        <taxon>Bacteria</taxon>
        <taxon>Bacillati</taxon>
        <taxon>Actinomycetota</taxon>
        <taxon>Actinomycetes</taxon>
        <taxon>Micromonosporales</taxon>
        <taxon>Micromonosporaceae</taxon>
        <taxon>Virgisporangium</taxon>
    </lineage>
</organism>
<dbReference type="EMBL" id="BOPF01000020">
    <property type="protein sequence ID" value="GIJ48301.1"/>
    <property type="molecule type" value="Genomic_DNA"/>
</dbReference>
<accession>A0A8J3YN56</accession>
<keyword evidence="2" id="KW-1185">Reference proteome</keyword>
<comment type="caution">
    <text evidence="1">The sequence shown here is derived from an EMBL/GenBank/DDBJ whole genome shotgun (WGS) entry which is preliminary data.</text>
</comment>
<gene>
    <name evidence="1" type="ORF">Val02_51870</name>
</gene>
<dbReference type="AlphaFoldDB" id="A0A8J3YN56"/>
<dbReference type="RefSeq" id="WP_203901794.1">
    <property type="nucleotide sequence ID" value="NZ_BOPF01000020.1"/>
</dbReference>
<evidence type="ECO:0000313" key="1">
    <source>
        <dbReference type="EMBL" id="GIJ48301.1"/>
    </source>
</evidence>
<protein>
    <submittedName>
        <fullName evidence="1">Uncharacterized protein</fullName>
    </submittedName>
</protein>
<dbReference type="Proteomes" id="UP000619260">
    <property type="component" value="Unassembled WGS sequence"/>
</dbReference>
<evidence type="ECO:0000313" key="2">
    <source>
        <dbReference type="Proteomes" id="UP000619260"/>
    </source>
</evidence>
<reference evidence="1" key="1">
    <citation type="submission" date="2021-01" db="EMBL/GenBank/DDBJ databases">
        <title>Whole genome shotgun sequence of Virgisporangium aliadipatigenens NBRC 105644.</title>
        <authorList>
            <person name="Komaki H."/>
            <person name="Tamura T."/>
        </authorList>
    </citation>
    <scope>NUCLEOTIDE SEQUENCE</scope>
    <source>
        <strain evidence="1">NBRC 105644</strain>
    </source>
</reference>
<name>A0A8J3YN56_9ACTN</name>